<dbReference type="InterPro" id="IPR001394">
    <property type="entry name" value="Peptidase_C19_UCH"/>
</dbReference>
<dbReference type="Pfam" id="PF00443">
    <property type="entry name" value="UCH"/>
    <property type="match status" value="1"/>
</dbReference>
<keyword evidence="3" id="KW-0378">Hydrolase</keyword>
<feature type="region of interest" description="Disordered" evidence="1">
    <location>
        <begin position="77"/>
        <end position="118"/>
    </location>
</feature>
<dbReference type="GO" id="GO:0016579">
    <property type="term" value="P:protein deubiquitination"/>
    <property type="evidence" value="ECO:0007669"/>
    <property type="project" value="InterPro"/>
</dbReference>
<protein>
    <submittedName>
        <fullName evidence="3">Ubiquitin-specific protease</fullName>
    </submittedName>
</protein>
<dbReference type="PANTHER" id="PTHR21646:SF46">
    <property type="entry name" value="UBIQUITIN CARBOXYL-TERMINAL HYDROLASE"/>
    <property type="match status" value="1"/>
</dbReference>
<dbReference type="AlphaFoldDB" id="X6MC82"/>
<dbReference type="InterPro" id="IPR050185">
    <property type="entry name" value="Ub_carboxyl-term_hydrolase"/>
</dbReference>
<dbReference type="Gene3D" id="2.30.30.140">
    <property type="match status" value="1"/>
</dbReference>
<dbReference type="PROSITE" id="PS50235">
    <property type="entry name" value="USP_3"/>
    <property type="match status" value="1"/>
</dbReference>
<organism evidence="3 4">
    <name type="scientific">Reticulomyxa filosa</name>
    <dbReference type="NCBI Taxonomy" id="46433"/>
    <lineage>
        <taxon>Eukaryota</taxon>
        <taxon>Sar</taxon>
        <taxon>Rhizaria</taxon>
        <taxon>Retaria</taxon>
        <taxon>Foraminifera</taxon>
        <taxon>Monothalamids</taxon>
        <taxon>Reticulomyxidae</taxon>
        <taxon>Reticulomyxa</taxon>
    </lineage>
</organism>
<feature type="compositionally biased region" description="Acidic residues" evidence="1">
    <location>
        <begin position="86"/>
        <end position="107"/>
    </location>
</feature>
<evidence type="ECO:0000256" key="1">
    <source>
        <dbReference type="SAM" id="MobiDB-lite"/>
    </source>
</evidence>
<dbReference type="PANTHER" id="PTHR21646">
    <property type="entry name" value="UBIQUITIN CARBOXYL-TERMINAL HYDROLASE"/>
    <property type="match status" value="1"/>
</dbReference>
<dbReference type="EMBL" id="ASPP01022243">
    <property type="protein sequence ID" value="ETO11628.1"/>
    <property type="molecule type" value="Genomic_DNA"/>
</dbReference>
<reference evidence="3 4" key="1">
    <citation type="journal article" date="2013" name="Curr. Biol.">
        <title>The Genome of the Foraminiferan Reticulomyxa filosa.</title>
        <authorList>
            <person name="Glockner G."/>
            <person name="Hulsmann N."/>
            <person name="Schleicher M."/>
            <person name="Noegel A.A."/>
            <person name="Eichinger L."/>
            <person name="Gallinger C."/>
            <person name="Pawlowski J."/>
            <person name="Sierra R."/>
            <person name="Euteneuer U."/>
            <person name="Pillet L."/>
            <person name="Moustafa A."/>
            <person name="Platzer M."/>
            <person name="Groth M."/>
            <person name="Szafranski K."/>
            <person name="Schliwa M."/>
        </authorList>
    </citation>
    <scope>NUCLEOTIDE SEQUENCE [LARGE SCALE GENOMIC DNA]</scope>
</reference>
<comment type="caution">
    <text evidence="3">The sequence shown here is derived from an EMBL/GenBank/DDBJ whole genome shotgun (WGS) entry which is preliminary data.</text>
</comment>
<dbReference type="Gene3D" id="3.90.70.10">
    <property type="entry name" value="Cysteine proteinases"/>
    <property type="match status" value="1"/>
</dbReference>
<accession>X6MC82</accession>
<keyword evidence="4" id="KW-1185">Reference proteome</keyword>
<gene>
    <name evidence="3" type="ORF">RFI_25750</name>
</gene>
<evidence type="ECO:0000259" key="2">
    <source>
        <dbReference type="PROSITE" id="PS50235"/>
    </source>
</evidence>
<proteinExistence type="predicted"/>
<dbReference type="InterPro" id="IPR016197">
    <property type="entry name" value="Chromo-like_dom_sf"/>
</dbReference>
<dbReference type="PROSITE" id="PS00972">
    <property type="entry name" value="USP_1"/>
    <property type="match status" value="1"/>
</dbReference>
<dbReference type="GO" id="GO:0004843">
    <property type="term" value="F:cysteine-type deubiquitinase activity"/>
    <property type="evidence" value="ECO:0007669"/>
    <property type="project" value="InterPro"/>
</dbReference>
<dbReference type="InterPro" id="IPR038765">
    <property type="entry name" value="Papain-like_cys_pep_sf"/>
</dbReference>
<dbReference type="OrthoDB" id="73004at2759"/>
<keyword evidence="3" id="KW-0645">Protease</keyword>
<evidence type="ECO:0000313" key="3">
    <source>
        <dbReference type="EMBL" id="ETO11628.1"/>
    </source>
</evidence>
<dbReference type="Proteomes" id="UP000023152">
    <property type="component" value="Unassembled WGS sequence"/>
</dbReference>
<dbReference type="GO" id="GO:0006508">
    <property type="term" value="P:proteolysis"/>
    <property type="evidence" value="ECO:0007669"/>
    <property type="project" value="UniProtKB-KW"/>
</dbReference>
<dbReference type="SUPFAM" id="SSF54160">
    <property type="entry name" value="Chromo domain-like"/>
    <property type="match status" value="1"/>
</dbReference>
<name>X6MC82_RETFI</name>
<evidence type="ECO:0000313" key="4">
    <source>
        <dbReference type="Proteomes" id="UP000023152"/>
    </source>
</evidence>
<dbReference type="SUPFAM" id="SSF54001">
    <property type="entry name" value="Cysteine proteinases"/>
    <property type="match status" value="1"/>
</dbReference>
<sequence>MPSTTTTTTTTTATSITPAVASRITRRTQRAKTRQEIELLNPTKTLQTANIRTNGYLYLEAVELSGQWTGVQGLHSTLESPRSANGDEEKEEEEEEEEEEHDDNDDEINSKVRSTTKYQDLTSKSSSVSITDDTNQHSLSFGVVGLRNMGNTCYLNAALQCLSHTMPLTEYFLSKIFINELNKNKKFDDDPDHWRVPLAVGALLCQMWLSEPFSTHIPRSVKSTVALVNSLLEGHEQHDSQEALQALLSGIHEGLNRVKVICSELCVYTCFLYLSLYIRAVAIEPMHAHAYYQKKKKNKAYVQIEDSNERSDEVVAKEHWECHLKREQSIIVNLFEGQYKNTLKCIECGRVNNKFETYQMLSLPIPEITDIFVKVIVHYYHPCRKPIRYSVRFAHGASVRNVIRHISQFTNIPSHLLVPTHVISNTIRSFFSLDESVQNLQSQGVFVLYGVYNAPTGIRPGEHFDVRDHYLSWYEAEVLEIKPFEDLFNRFVDTHPEEARKYSYSRLQPADNILKRAQSMNLPLNGDRDDEIRTLGIPSNLLSTKSYGDFLTPVLGPLGSLLSGSTALEEQPSLIGMNVGTERSSSPRDKDTVVTVDDLRGKWMVRVHYLNWSSQWDEWIPHDSSRIQPLGSKVKSSQKPKPTQISMPYHVLPLRCVHRRIIPVAIFFF</sequence>
<dbReference type="InterPro" id="IPR018200">
    <property type="entry name" value="USP_CS"/>
</dbReference>
<dbReference type="InterPro" id="IPR028889">
    <property type="entry name" value="USP"/>
</dbReference>
<feature type="domain" description="USP" evidence="2">
    <location>
        <begin position="144"/>
        <end position="507"/>
    </location>
</feature>